<evidence type="ECO:0000313" key="2">
    <source>
        <dbReference type="Proteomes" id="UP001055879"/>
    </source>
</evidence>
<organism evidence="1 2">
    <name type="scientific">Arctium lappa</name>
    <name type="common">Greater burdock</name>
    <name type="synonym">Lappa major</name>
    <dbReference type="NCBI Taxonomy" id="4217"/>
    <lineage>
        <taxon>Eukaryota</taxon>
        <taxon>Viridiplantae</taxon>
        <taxon>Streptophyta</taxon>
        <taxon>Embryophyta</taxon>
        <taxon>Tracheophyta</taxon>
        <taxon>Spermatophyta</taxon>
        <taxon>Magnoliopsida</taxon>
        <taxon>eudicotyledons</taxon>
        <taxon>Gunneridae</taxon>
        <taxon>Pentapetalae</taxon>
        <taxon>asterids</taxon>
        <taxon>campanulids</taxon>
        <taxon>Asterales</taxon>
        <taxon>Asteraceae</taxon>
        <taxon>Carduoideae</taxon>
        <taxon>Cardueae</taxon>
        <taxon>Arctiinae</taxon>
        <taxon>Arctium</taxon>
    </lineage>
</organism>
<gene>
    <name evidence="1" type="ORF">L6452_18119</name>
</gene>
<accession>A0ACB9C5H1</accession>
<reference evidence="2" key="1">
    <citation type="journal article" date="2022" name="Mol. Ecol. Resour.">
        <title>The genomes of chicory, endive, great burdock and yacon provide insights into Asteraceae palaeo-polyploidization history and plant inulin production.</title>
        <authorList>
            <person name="Fan W."/>
            <person name="Wang S."/>
            <person name="Wang H."/>
            <person name="Wang A."/>
            <person name="Jiang F."/>
            <person name="Liu H."/>
            <person name="Zhao H."/>
            <person name="Xu D."/>
            <person name="Zhang Y."/>
        </authorList>
    </citation>
    <scope>NUCLEOTIDE SEQUENCE [LARGE SCALE GENOMIC DNA]</scope>
    <source>
        <strain evidence="2">cv. Niubang</strain>
    </source>
</reference>
<protein>
    <submittedName>
        <fullName evidence="1">Uncharacterized protein</fullName>
    </submittedName>
</protein>
<reference evidence="1 2" key="2">
    <citation type="journal article" date="2022" name="Mol. Ecol. Resour.">
        <title>The genomes of chicory, endive, great burdock and yacon provide insights into Asteraceae paleo-polyploidization history and plant inulin production.</title>
        <authorList>
            <person name="Fan W."/>
            <person name="Wang S."/>
            <person name="Wang H."/>
            <person name="Wang A."/>
            <person name="Jiang F."/>
            <person name="Liu H."/>
            <person name="Zhao H."/>
            <person name="Xu D."/>
            <person name="Zhang Y."/>
        </authorList>
    </citation>
    <scope>NUCLEOTIDE SEQUENCE [LARGE SCALE GENOMIC DNA]</scope>
    <source>
        <strain evidence="2">cv. Niubang</strain>
    </source>
</reference>
<dbReference type="EMBL" id="CM042051">
    <property type="protein sequence ID" value="KAI3729459.1"/>
    <property type="molecule type" value="Genomic_DNA"/>
</dbReference>
<name>A0ACB9C5H1_ARCLA</name>
<evidence type="ECO:0000313" key="1">
    <source>
        <dbReference type="EMBL" id="KAI3729459.1"/>
    </source>
</evidence>
<dbReference type="Proteomes" id="UP001055879">
    <property type="component" value="Linkage Group LG05"/>
</dbReference>
<sequence length="564" mass="62748">MYSGGASRRSYSSTKNRCNYPRRNSLLLQNPLKPSSVFYFNLSMATYKLAAIFRNPTNNDEFLLVKQTPPPKYDDQEYDSYADSDLWDLPSAKLVSLSPEVDSSNQIVLQGEEACLQKLNLRKFDLHSALGEVLGQVGLETVSVAEWKFLKFVEEPNFGPGFPIETVYVSGDLVPNVGALKDHCQWSSSESCFNLLLQVKPGGDRLGPLVVDGLLKDSIQSDSLKLPPTLSCQEYPPGVNIIPIGSRTQKPYHTTNMIVFAPRNNHVEYESNPFVAQGDAMIVDPGCRSEFNEELAEIVAALPRKLIVFVTHHHRDHVDGLSTVQKSNPDACLLVHENTMGRIRKGDWSLGHTKVSGTEEICIGGERLRIIFAPGHTDGHLALLHVSTNSLIVGDHCVGQGSAILDIDSGGNMSDYFQTTYKFMDLSPNALICMHGRVNLWPKHMLCGYLKNRRNRENTILKAIEAGSNTLFDIVAYTYADVDRSFWVPAASNVRLHVDHLAHQKKLPKKFSVQKFQSTCTVHFFSRWMWAYLKGSVGQAHFNFRTAILVGAVTASGVAILYSV</sequence>
<keyword evidence="2" id="KW-1185">Reference proteome</keyword>
<comment type="caution">
    <text evidence="1">The sequence shown here is derived from an EMBL/GenBank/DDBJ whole genome shotgun (WGS) entry which is preliminary data.</text>
</comment>
<proteinExistence type="predicted"/>